<reference evidence="2 3" key="1">
    <citation type="submission" date="2012-10" db="EMBL/GenBank/DDBJ databases">
        <title>Draft Genome Sequence of Paenibacillus popilliae ATCC 14706T.</title>
        <authorList>
            <person name="Iiyama K."/>
            <person name="Mori K."/>
            <person name="Mon H."/>
            <person name="Chieda Y."/>
            <person name="Lee J.M."/>
            <person name="Kusakabe T."/>
            <person name="Tashiro K."/>
            <person name="Asano S."/>
            <person name="Yasunaga-Aoki C."/>
            <person name="Shimizu S."/>
        </authorList>
    </citation>
    <scope>NUCLEOTIDE SEQUENCE [LARGE SCALE GENOMIC DNA]</scope>
    <source>
        <strain evidence="2 3">ATCC 14706</strain>
    </source>
</reference>
<dbReference type="InterPro" id="IPR012337">
    <property type="entry name" value="RNaseH-like_sf"/>
</dbReference>
<dbReference type="PANTHER" id="PTHR35004:SF6">
    <property type="entry name" value="TRANSPOSASE"/>
    <property type="match status" value="1"/>
</dbReference>
<dbReference type="GO" id="GO:0003676">
    <property type="term" value="F:nucleic acid binding"/>
    <property type="evidence" value="ECO:0007669"/>
    <property type="project" value="InterPro"/>
</dbReference>
<dbReference type="EMBL" id="BALG01000213">
    <property type="protein sequence ID" value="GAC43392.1"/>
    <property type="molecule type" value="Genomic_DNA"/>
</dbReference>
<dbReference type="AlphaFoldDB" id="M9LBT5"/>
<accession>M9LBT5</accession>
<dbReference type="OrthoDB" id="3193769at2"/>
<name>M9LBT5_PAEPP</name>
<evidence type="ECO:0000313" key="3">
    <source>
        <dbReference type="Proteomes" id="UP000029453"/>
    </source>
</evidence>
<gene>
    <name evidence="2" type="ORF">PPOP_2759</name>
</gene>
<dbReference type="RefSeq" id="WP_006287043.1">
    <property type="nucleotide sequence ID" value="NZ_BALG01000213.1"/>
</dbReference>
<dbReference type="GO" id="GO:0015074">
    <property type="term" value="P:DNA integration"/>
    <property type="evidence" value="ECO:0007669"/>
    <property type="project" value="InterPro"/>
</dbReference>
<organism evidence="2 3">
    <name type="scientific">Paenibacillus popilliae ATCC 14706</name>
    <dbReference type="NCBI Taxonomy" id="1212764"/>
    <lineage>
        <taxon>Bacteria</taxon>
        <taxon>Bacillati</taxon>
        <taxon>Bacillota</taxon>
        <taxon>Bacilli</taxon>
        <taxon>Bacillales</taxon>
        <taxon>Paenibacillaceae</taxon>
        <taxon>Paenibacillus</taxon>
    </lineage>
</organism>
<feature type="domain" description="Integrase catalytic" evidence="1">
    <location>
        <begin position="1"/>
        <end position="118"/>
    </location>
</feature>
<comment type="caution">
    <text evidence="2">The sequence shown here is derived from an EMBL/GenBank/DDBJ whole genome shotgun (WGS) entry which is preliminary data.</text>
</comment>
<proteinExistence type="predicted"/>
<dbReference type="SUPFAM" id="SSF53098">
    <property type="entry name" value="Ribonuclease H-like"/>
    <property type="match status" value="1"/>
</dbReference>
<evidence type="ECO:0000259" key="1">
    <source>
        <dbReference type="PROSITE" id="PS50994"/>
    </source>
</evidence>
<evidence type="ECO:0000313" key="2">
    <source>
        <dbReference type="EMBL" id="GAC43392.1"/>
    </source>
</evidence>
<dbReference type="Gene3D" id="3.30.420.10">
    <property type="entry name" value="Ribonuclease H-like superfamily/Ribonuclease H"/>
    <property type="match status" value="1"/>
</dbReference>
<protein>
    <submittedName>
        <fullName evidence="2">Transposase and inactivated derivative</fullName>
    </submittedName>
</protein>
<dbReference type="PANTHER" id="PTHR35004">
    <property type="entry name" value="TRANSPOSASE RV3428C-RELATED"/>
    <property type="match status" value="1"/>
</dbReference>
<keyword evidence="3" id="KW-1185">Reference proteome</keyword>
<dbReference type="InterPro" id="IPR036397">
    <property type="entry name" value="RNaseH_sf"/>
</dbReference>
<dbReference type="InterPro" id="IPR001584">
    <property type="entry name" value="Integrase_cat-core"/>
</dbReference>
<dbReference type="Proteomes" id="UP000029453">
    <property type="component" value="Unassembled WGS sequence"/>
</dbReference>
<dbReference type="PROSITE" id="PS50994">
    <property type="entry name" value="INTEGRASE"/>
    <property type="match status" value="1"/>
</dbReference>
<sequence length="118" mass="13791">MEAHEQAIEFYGGLPEDIVYAQDHLLLTSEKCGELILTHEFTKYVEARAFRIHMCRKGDPESKGKIENLVKYIKCNFAKHRSFTNVDKLNEQCLAWLCRTGNAKMHHTTQKYPPKYML</sequence>